<gene>
    <name evidence="2" type="ORF">ACFQ1M_05490</name>
</gene>
<evidence type="ECO:0000313" key="3">
    <source>
        <dbReference type="Proteomes" id="UP001596978"/>
    </source>
</evidence>
<keyword evidence="3" id="KW-1185">Reference proteome</keyword>
<dbReference type="RefSeq" id="WP_386405059.1">
    <property type="nucleotide sequence ID" value="NZ_JBHTJH010000004.1"/>
</dbReference>
<dbReference type="EMBL" id="JBHTJH010000004">
    <property type="protein sequence ID" value="MFD0861649.1"/>
    <property type="molecule type" value="Genomic_DNA"/>
</dbReference>
<accession>A0ABW3CXQ0</accession>
<organism evidence="2 3">
    <name type="scientific">Sungkyunkwania multivorans</name>
    <dbReference type="NCBI Taxonomy" id="1173618"/>
    <lineage>
        <taxon>Bacteria</taxon>
        <taxon>Pseudomonadati</taxon>
        <taxon>Bacteroidota</taxon>
        <taxon>Flavobacteriia</taxon>
        <taxon>Flavobacteriales</taxon>
        <taxon>Flavobacteriaceae</taxon>
        <taxon>Sungkyunkwania</taxon>
    </lineage>
</organism>
<evidence type="ECO:0000313" key="2">
    <source>
        <dbReference type="EMBL" id="MFD0861649.1"/>
    </source>
</evidence>
<evidence type="ECO:0008006" key="4">
    <source>
        <dbReference type="Google" id="ProtNLM"/>
    </source>
</evidence>
<name>A0ABW3CXQ0_9FLAO</name>
<feature type="coiled-coil region" evidence="1">
    <location>
        <begin position="118"/>
        <end position="173"/>
    </location>
</feature>
<proteinExistence type="predicted"/>
<protein>
    <recommendedName>
        <fullName evidence="4">Anti-sigma factor</fullName>
    </recommendedName>
</protein>
<reference evidence="3" key="1">
    <citation type="journal article" date="2019" name="Int. J. Syst. Evol. Microbiol.">
        <title>The Global Catalogue of Microorganisms (GCM) 10K type strain sequencing project: providing services to taxonomists for standard genome sequencing and annotation.</title>
        <authorList>
            <consortium name="The Broad Institute Genomics Platform"/>
            <consortium name="The Broad Institute Genome Sequencing Center for Infectious Disease"/>
            <person name="Wu L."/>
            <person name="Ma J."/>
        </authorList>
    </citation>
    <scope>NUCLEOTIDE SEQUENCE [LARGE SCALE GENOMIC DNA]</scope>
    <source>
        <strain evidence="3">CCUG 62952</strain>
    </source>
</reference>
<evidence type="ECO:0000256" key="1">
    <source>
        <dbReference type="SAM" id="Coils"/>
    </source>
</evidence>
<dbReference type="Proteomes" id="UP001596978">
    <property type="component" value="Unassembled WGS sequence"/>
</dbReference>
<keyword evidence="1" id="KW-0175">Coiled coil</keyword>
<comment type="caution">
    <text evidence="2">The sequence shown here is derived from an EMBL/GenBank/DDBJ whole genome shotgun (WGS) entry which is preliminary data.</text>
</comment>
<sequence length="186" mass="21537">MKQNDHIETLFERLDGQFDTAEPRIGHQQRFLEKLHAGHESSVVSNKQSFNWWKPLAIAASFALVLGFFIGKSVLQPTNELADISPQLQETQFFFSSLIETELKKVKLEENDDNREIIADALDQLNKLEVDYEILKQELLENGDDKRLVHAMITNFQNRITLLENVLQRIEAVKQFKNNSNEDNII</sequence>